<evidence type="ECO:0000313" key="5">
    <source>
        <dbReference type="Proteomes" id="UP000602745"/>
    </source>
</evidence>
<reference evidence="4" key="1">
    <citation type="journal article" date="2014" name="Int. J. Syst. Evol. Microbiol.">
        <title>Complete genome sequence of Corynebacterium casei LMG S-19264T (=DSM 44701T), isolated from a smear-ripened cheese.</title>
        <authorList>
            <consortium name="US DOE Joint Genome Institute (JGI-PGF)"/>
            <person name="Walter F."/>
            <person name="Albersmeier A."/>
            <person name="Kalinowski J."/>
            <person name="Ruckert C."/>
        </authorList>
    </citation>
    <scope>NUCLEOTIDE SEQUENCE</scope>
    <source>
        <strain evidence="4">CCM 7684</strain>
    </source>
</reference>
<gene>
    <name evidence="4" type="ORF">GCM10007276_22630</name>
</gene>
<keyword evidence="3" id="KW-0472">Membrane</keyword>
<dbReference type="AlphaFoldDB" id="A0A8J3DVP4"/>
<evidence type="ECO:0000313" key="4">
    <source>
        <dbReference type="EMBL" id="GGE44970.1"/>
    </source>
</evidence>
<evidence type="ECO:0000256" key="2">
    <source>
        <dbReference type="SAM" id="MobiDB-lite"/>
    </source>
</evidence>
<keyword evidence="5" id="KW-1185">Reference proteome</keyword>
<feature type="region of interest" description="Disordered" evidence="2">
    <location>
        <begin position="1"/>
        <end position="20"/>
    </location>
</feature>
<keyword evidence="3" id="KW-1133">Transmembrane helix</keyword>
<proteinExistence type="predicted"/>
<comment type="caution">
    <text evidence="4">The sequence shown here is derived from an EMBL/GenBank/DDBJ whole genome shotgun (WGS) entry which is preliminary data.</text>
</comment>
<dbReference type="EMBL" id="BMCP01000002">
    <property type="protein sequence ID" value="GGE44970.1"/>
    <property type="molecule type" value="Genomic_DNA"/>
</dbReference>
<evidence type="ECO:0008006" key="6">
    <source>
        <dbReference type="Google" id="ProtNLM"/>
    </source>
</evidence>
<keyword evidence="1" id="KW-0175">Coiled coil</keyword>
<organism evidence="4 5">
    <name type="scientific">Agaricicola taiwanensis</name>
    <dbReference type="NCBI Taxonomy" id="591372"/>
    <lineage>
        <taxon>Bacteria</taxon>
        <taxon>Pseudomonadati</taxon>
        <taxon>Pseudomonadota</taxon>
        <taxon>Alphaproteobacteria</taxon>
        <taxon>Rhodobacterales</taxon>
        <taxon>Paracoccaceae</taxon>
        <taxon>Agaricicola</taxon>
    </lineage>
</organism>
<protein>
    <recommendedName>
        <fullName evidence="6">SPOR domain-containing protein</fullName>
    </recommendedName>
</protein>
<sequence length="245" mass="25887">MNLPQTVKQTPLTDTAEAPRSSGRGIWLPAAWGLVAAAMTVGAVMMLGVPQIDGRIDMLPDPLIDLGTHSASSDAIERLSGEVARLAADREKLIARLEILERQMGAKNVASAILSPQDVPAITGSIGRVSGATPAATGSMEPTETATIQDGPVRRIAFGIDLGSAASVDRLKDRWTAMQELYGQALAKLEPRVVFGRTRDGAVELRLLAGPFPNAELAVKACSEIQRQPGSCEPRPFDGEPLSKS</sequence>
<evidence type="ECO:0000256" key="1">
    <source>
        <dbReference type="SAM" id="Coils"/>
    </source>
</evidence>
<feature type="coiled-coil region" evidence="1">
    <location>
        <begin position="76"/>
        <end position="103"/>
    </location>
</feature>
<accession>A0A8J3DVP4</accession>
<evidence type="ECO:0000256" key="3">
    <source>
        <dbReference type="SAM" id="Phobius"/>
    </source>
</evidence>
<dbReference type="Proteomes" id="UP000602745">
    <property type="component" value="Unassembled WGS sequence"/>
</dbReference>
<feature type="transmembrane region" description="Helical" evidence="3">
    <location>
        <begin position="26"/>
        <end position="49"/>
    </location>
</feature>
<name>A0A8J3DVP4_9RHOB</name>
<keyword evidence="3" id="KW-0812">Transmembrane</keyword>
<feature type="compositionally biased region" description="Polar residues" evidence="2">
    <location>
        <begin position="1"/>
        <end position="13"/>
    </location>
</feature>
<reference evidence="4" key="2">
    <citation type="submission" date="2020-09" db="EMBL/GenBank/DDBJ databases">
        <authorList>
            <person name="Sun Q."/>
            <person name="Sedlacek I."/>
        </authorList>
    </citation>
    <scope>NUCLEOTIDE SEQUENCE</scope>
    <source>
        <strain evidence="4">CCM 7684</strain>
    </source>
</reference>